<sequence>MTRRLTLACLGLLGLGLSLAAPPAGSAAQEDPIRCLIITGDHRGHDWKETTRILEAFLEEGGRIVVDVTATPAKDLNPENLARYDVLLLNYRQGNEPPSGTVWTEENKRALLDAVEGGTGLVVYHFASSAFADPNWEEYERMIGGGWRTQGFHGPKHNFTVKKALVEHPISAGLPEQFAHEVDELYQNSKMVEGNVVLATAYSDPNLPRGTGKDEPVIWVNSYGSGRVYNNALGHDATAISDPLFQEWMRRGVEWAATGEVAASGGK</sequence>
<dbReference type="PANTHER" id="PTHR40469:SF2">
    <property type="entry name" value="GALACTOSE-BINDING DOMAIN-LIKE SUPERFAMILY PROTEIN"/>
    <property type="match status" value="1"/>
</dbReference>
<evidence type="ECO:0000259" key="2">
    <source>
        <dbReference type="Pfam" id="PF06283"/>
    </source>
</evidence>
<feature type="domain" description="ThuA-like" evidence="2">
    <location>
        <begin position="35"/>
        <end position="256"/>
    </location>
</feature>
<feature type="chain" id="PRO_5019290900" evidence="1">
    <location>
        <begin position="21"/>
        <end position="267"/>
    </location>
</feature>
<dbReference type="Gene3D" id="3.40.50.880">
    <property type="match status" value="1"/>
</dbReference>
<evidence type="ECO:0000313" key="4">
    <source>
        <dbReference type="Proteomes" id="UP000280296"/>
    </source>
</evidence>
<gene>
    <name evidence="3" type="ORF">TsocGM_13555</name>
</gene>
<comment type="caution">
    <text evidence="3">The sequence shown here is derived from an EMBL/GenBank/DDBJ whole genome shotgun (WGS) entry which is preliminary data.</text>
</comment>
<dbReference type="OrthoDB" id="9785923at2"/>
<feature type="signal peptide" evidence="1">
    <location>
        <begin position="1"/>
        <end position="20"/>
    </location>
</feature>
<dbReference type="Pfam" id="PF06283">
    <property type="entry name" value="ThuA"/>
    <property type="match status" value="1"/>
</dbReference>
<dbReference type="InterPro" id="IPR029010">
    <property type="entry name" value="ThuA-like"/>
</dbReference>
<accession>A0A432MIP9</accession>
<reference evidence="3 4" key="1">
    <citation type="submission" date="2018-12" db="EMBL/GenBank/DDBJ databases">
        <authorList>
            <person name="Toschakov S.V."/>
        </authorList>
    </citation>
    <scope>NUCLEOTIDE SEQUENCE [LARGE SCALE GENOMIC DNA]</scope>
    <source>
        <strain evidence="3 4">GM2012</strain>
    </source>
</reference>
<organism evidence="3 4">
    <name type="scientific">Tautonia sociabilis</name>
    <dbReference type="NCBI Taxonomy" id="2080755"/>
    <lineage>
        <taxon>Bacteria</taxon>
        <taxon>Pseudomonadati</taxon>
        <taxon>Planctomycetota</taxon>
        <taxon>Planctomycetia</taxon>
        <taxon>Isosphaerales</taxon>
        <taxon>Isosphaeraceae</taxon>
        <taxon>Tautonia</taxon>
    </lineage>
</organism>
<dbReference type="Proteomes" id="UP000280296">
    <property type="component" value="Unassembled WGS sequence"/>
</dbReference>
<dbReference type="RefSeq" id="WP_126725983.1">
    <property type="nucleotide sequence ID" value="NZ_RYZH01000024.1"/>
</dbReference>
<name>A0A432MIP9_9BACT</name>
<proteinExistence type="predicted"/>
<keyword evidence="1" id="KW-0732">Signal</keyword>
<dbReference type="SUPFAM" id="SSF52317">
    <property type="entry name" value="Class I glutamine amidotransferase-like"/>
    <property type="match status" value="1"/>
</dbReference>
<keyword evidence="4" id="KW-1185">Reference proteome</keyword>
<evidence type="ECO:0000313" key="3">
    <source>
        <dbReference type="EMBL" id="RUL87244.1"/>
    </source>
</evidence>
<dbReference type="AlphaFoldDB" id="A0A432MIP9"/>
<dbReference type="EMBL" id="RYZH01000024">
    <property type="protein sequence ID" value="RUL87244.1"/>
    <property type="molecule type" value="Genomic_DNA"/>
</dbReference>
<dbReference type="InterPro" id="IPR029062">
    <property type="entry name" value="Class_I_gatase-like"/>
</dbReference>
<protein>
    <submittedName>
        <fullName evidence="3">ThuA domain-containing protein</fullName>
    </submittedName>
</protein>
<evidence type="ECO:0000256" key="1">
    <source>
        <dbReference type="SAM" id="SignalP"/>
    </source>
</evidence>
<reference evidence="3 4" key="2">
    <citation type="submission" date="2019-01" db="EMBL/GenBank/DDBJ databases">
        <title>Tautonia sociabilis, a novel thermotolerant planctomycete of Isosphaeraceae family, isolated from a 4000 m deep subterranean habitat.</title>
        <authorList>
            <person name="Kovaleva O.L."/>
            <person name="Elcheninov A.G."/>
            <person name="Van Heerden E."/>
            <person name="Toshchakov S.V."/>
            <person name="Novikov A."/>
            <person name="Bonch-Osmolovskaya E.A."/>
            <person name="Kublanov I.V."/>
        </authorList>
    </citation>
    <scope>NUCLEOTIDE SEQUENCE [LARGE SCALE GENOMIC DNA]</scope>
    <source>
        <strain evidence="3 4">GM2012</strain>
    </source>
</reference>
<dbReference type="PANTHER" id="PTHR40469">
    <property type="entry name" value="SECRETED GLYCOSYL HYDROLASE"/>
    <property type="match status" value="1"/>
</dbReference>